<dbReference type="AlphaFoldDB" id="A0A1X0NX82"/>
<feature type="transmembrane region" description="Helical" evidence="1">
    <location>
        <begin position="32"/>
        <end position="53"/>
    </location>
</feature>
<accession>A0A1X0NX82</accession>
<keyword evidence="1" id="KW-0812">Transmembrane</keyword>
<name>A0A1X0NX82_9TRYP</name>
<dbReference type="GeneID" id="39985317"/>
<sequence length="103" mass="11144">MVSFRAAGGVFAAIMLIMYICSKHVGPGVSVGRTVVIECLLYGFLLLSVYSSCMRERATVLLMDSICAAVVVATMPQGISTQTEQPTLPFLMLCYWNCLLLGT</sequence>
<dbReference type="EMBL" id="NBCO01000013">
    <property type="protein sequence ID" value="ORC89317.1"/>
    <property type="molecule type" value="Genomic_DNA"/>
</dbReference>
<reference evidence="2 3" key="1">
    <citation type="submission" date="2017-03" db="EMBL/GenBank/DDBJ databases">
        <title>An alternative strategy for trypanosome survival in the mammalian bloodstream revealed through genome and transcriptome analysis of the ubiquitous bovine parasite Trypanosoma (Megatrypanum) theileri.</title>
        <authorList>
            <person name="Kelly S."/>
            <person name="Ivens A."/>
            <person name="Mott A."/>
            <person name="O'Neill E."/>
            <person name="Emms D."/>
            <person name="Macleod O."/>
            <person name="Voorheis P."/>
            <person name="Matthews J."/>
            <person name="Matthews K."/>
            <person name="Carrington M."/>
        </authorList>
    </citation>
    <scope>NUCLEOTIDE SEQUENCE [LARGE SCALE GENOMIC DNA]</scope>
    <source>
        <strain evidence="2">Edinburgh</strain>
    </source>
</reference>
<keyword evidence="3" id="KW-1185">Reference proteome</keyword>
<gene>
    <name evidence="2" type="ORF">TM35_000133210</name>
</gene>
<evidence type="ECO:0000313" key="3">
    <source>
        <dbReference type="Proteomes" id="UP000192257"/>
    </source>
</evidence>
<protein>
    <submittedName>
        <fullName evidence="2">Uncharacterized protein</fullName>
    </submittedName>
</protein>
<dbReference type="RefSeq" id="XP_028883383.1">
    <property type="nucleotide sequence ID" value="XM_029025537.1"/>
</dbReference>
<evidence type="ECO:0000313" key="2">
    <source>
        <dbReference type="EMBL" id="ORC89317.1"/>
    </source>
</evidence>
<dbReference type="VEuPathDB" id="TriTrypDB:TM35_000133210"/>
<evidence type="ECO:0000256" key="1">
    <source>
        <dbReference type="SAM" id="Phobius"/>
    </source>
</evidence>
<keyword evidence="1" id="KW-0472">Membrane</keyword>
<organism evidence="2 3">
    <name type="scientific">Trypanosoma theileri</name>
    <dbReference type="NCBI Taxonomy" id="67003"/>
    <lineage>
        <taxon>Eukaryota</taxon>
        <taxon>Discoba</taxon>
        <taxon>Euglenozoa</taxon>
        <taxon>Kinetoplastea</taxon>
        <taxon>Metakinetoplastina</taxon>
        <taxon>Trypanosomatida</taxon>
        <taxon>Trypanosomatidae</taxon>
        <taxon>Trypanosoma</taxon>
    </lineage>
</organism>
<keyword evidence="1" id="KW-1133">Transmembrane helix</keyword>
<proteinExistence type="predicted"/>
<comment type="caution">
    <text evidence="2">The sequence shown here is derived from an EMBL/GenBank/DDBJ whole genome shotgun (WGS) entry which is preliminary data.</text>
</comment>
<dbReference type="Proteomes" id="UP000192257">
    <property type="component" value="Unassembled WGS sequence"/>
</dbReference>